<reference evidence="11 12" key="1">
    <citation type="submission" date="2020-12" db="EMBL/GenBank/DDBJ databases">
        <title>Microbacterium sp. HY060.</title>
        <authorList>
            <person name="Zhou J."/>
        </authorList>
    </citation>
    <scope>NUCLEOTIDE SEQUENCE [LARGE SCALE GENOMIC DNA]</scope>
    <source>
        <strain evidence="11 12">HY60</strain>
    </source>
</reference>
<comment type="similarity">
    <text evidence="9">Belongs to the ABC transporter superfamily. Drug exporter-1 (DrugE1) (TC 3.A.1.105) family.</text>
</comment>
<accession>A0ABX6YEL3</accession>
<evidence type="ECO:0000256" key="4">
    <source>
        <dbReference type="ARBA" id="ARBA00022741"/>
    </source>
</evidence>
<evidence type="ECO:0000259" key="10">
    <source>
        <dbReference type="PROSITE" id="PS50893"/>
    </source>
</evidence>
<keyword evidence="6" id="KW-1278">Translocase</keyword>
<dbReference type="GO" id="GO:0005524">
    <property type="term" value="F:ATP binding"/>
    <property type="evidence" value="ECO:0007669"/>
    <property type="project" value="UniProtKB-KW"/>
</dbReference>
<dbReference type="PROSITE" id="PS50893">
    <property type="entry name" value="ABC_TRANSPORTER_2"/>
    <property type="match status" value="1"/>
</dbReference>
<dbReference type="InterPro" id="IPR050763">
    <property type="entry name" value="ABC_transporter_ATP-binding"/>
</dbReference>
<dbReference type="SUPFAM" id="SSF52540">
    <property type="entry name" value="P-loop containing nucleoside triphosphate hydrolases"/>
    <property type="match status" value="1"/>
</dbReference>
<keyword evidence="2" id="KW-0813">Transport</keyword>
<dbReference type="PANTHER" id="PTHR42711">
    <property type="entry name" value="ABC TRANSPORTER ATP-BINDING PROTEIN"/>
    <property type="match status" value="1"/>
</dbReference>
<keyword evidence="12" id="KW-1185">Reference proteome</keyword>
<evidence type="ECO:0000256" key="7">
    <source>
        <dbReference type="ARBA" id="ARBA00023136"/>
    </source>
</evidence>
<evidence type="ECO:0000256" key="8">
    <source>
        <dbReference type="ARBA" id="ARBA00023251"/>
    </source>
</evidence>
<keyword evidence="5 11" id="KW-0067">ATP-binding</keyword>
<dbReference type="InterPro" id="IPR003439">
    <property type="entry name" value="ABC_transporter-like_ATP-bd"/>
</dbReference>
<evidence type="ECO:0000256" key="9">
    <source>
        <dbReference type="ARBA" id="ARBA00049985"/>
    </source>
</evidence>
<dbReference type="SMART" id="SM00382">
    <property type="entry name" value="AAA"/>
    <property type="match status" value="1"/>
</dbReference>
<keyword evidence="3" id="KW-1003">Cell membrane</keyword>
<proteinExistence type="inferred from homology"/>
<dbReference type="Pfam" id="PF00005">
    <property type="entry name" value="ABC_tran"/>
    <property type="match status" value="1"/>
</dbReference>
<evidence type="ECO:0000256" key="6">
    <source>
        <dbReference type="ARBA" id="ARBA00022967"/>
    </source>
</evidence>
<dbReference type="InterPro" id="IPR003593">
    <property type="entry name" value="AAA+_ATPase"/>
</dbReference>
<dbReference type="Gene3D" id="3.40.50.300">
    <property type="entry name" value="P-loop containing nucleotide triphosphate hydrolases"/>
    <property type="match status" value="1"/>
</dbReference>
<evidence type="ECO:0000313" key="12">
    <source>
        <dbReference type="Proteomes" id="UP000662814"/>
    </source>
</evidence>
<organism evidence="11 12">
    <name type="scientific">Paramicrobacterium chengjingii</name>
    <dbReference type="NCBI Taxonomy" id="2769067"/>
    <lineage>
        <taxon>Bacteria</taxon>
        <taxon>Bacillati</taxon>
        <taxon>Actinomycetota</taxon>
        <taxon>Actinomycetes</taxon>
        <taxon>Micrococcales</taxon>
        <taxon>Microbacteriaceae</taxon>
        <taxon>Paramicrobacterium</taxon>
    </lineage>
</organism>
<evidence type="ECO:0000256" key="3">
    <source>
        <dbReference type="ARBA" id="ARBA00022475"/>
    </source>
</evidence>
<name>A0ABX6YEL3_9MICO</name>
<gene>
    <name evidence="11" type="ORF">HCR76_10270</name>
</gene>
<keyword evidence="7" id="KW-0472">Membrane</keyword>
<dbReference type="InterPro" id="IPR005894">
    <property type="entry name" value="DrrA"/>
</dbReference>
<evidence type="ECO:0000256" key="1">
    <source>
        <dbReference type="ARBA" id="ARBA00004413"/>
    </source>
</evidence>
<evidence type="ECO:0000256" key="5">
    <source>
        <dbReference type="ARBA" id="ARBA00022840"/>
    </source>
</evidence>
<dbReference type="Proteomes" id="UP000662814">
    <property type="component" value="Chromosome"/>
</dbReference>
<evidence type="ECO:0000313" key="11">
    <source>
        <dbReference type="EMBL" id="QPZ37241.1"/>
    </source>
</evidence>
<dbReference type="PROSITE" id="PS00211">
    <property type="entry name" value="ABC_TRANSPORTER_1"/>
    <property type="match status" value="1"/>
</dbReference>
<sequence>MEYAIDVRGLTKSFGNQIVLDGIDIAVPAGTIHAVLGPNGAGKTTLINALTTLARPDSGSASVNGYDVVTQAADVRRRISVTGQYAAVDDVLTARENLRMMAGLLGLKRPAARERTEQLLERFTLTAAAGKRVSTFSGGMRRRLDLAISLICSPPIIFLDEPTTGLDTRSRRALWDEVERLRNDGVTILLTTQYLDEADTLADMISVLDRGRVVASGTPSRLKAQVGSDVVEVRDEHGDVIQEVHTDGTPRDVVRVLSTVPDGNVGTVTIRRPTLDDVFLSVTSDSGTEHSSTRPLEGVAS</sequence>
<dbReference type="InterPro" id="IPR017871">
    <property type="entry name" value="ABC_transporter-like_CS"/>
</dbReference>
<dbReference type="RefSeq" id="WP_166992491.1">
    <property type="nucleotide sequence ID" value="NZ_CP061169.1"/>
</dbReference>
<dbReference type="NCBIfam" id="TIGR01188">
    <property type="entry name" value="drrA"/>
    <property type="match status" value="1"/>
</dbReference>
<dbReference type="EMBL" id="CP061169">
    <property type="protein sequence ID" value="QPZ37241.1"/>
    <property type="molecule type" value="Genomic_DNA"/>
</dbReference>
<dbReference type="InterPro" id="IPR027417">
    <property type="entry name" value="P-loop_NTPase"/>
</dbReference>
<comment type="subcellular location">
    <subcellularLocation>
        <location evidence="1">Cell membrane</location>
        <topology evidence="1">Peripheral membrane protein</topology>
        <orientation evidence="1">Cytoplasmic side</orientation>
    </subcellularLocation>
</comment>
<dbReference type="PANTHER" id="PTHR42711:SF19">
    <property type="entry name" value="DOXORUBICIN RESISTANCE ATP-BINDING PROTEIN DRRA"/>
    <property type="match status" value="1"/>
</dbReference>
<evidence type="ECO:0000256" key="2">
    <source>
        <dbReference type="ARBA" id="ARBA00022448"/>
    </source>
</evidence>
<feature type="domain" description="ABC transporter" evidence="10">
    <location>
        <begin position="5"/>
        <end position="235"/>
    </location>
</feature>
<protein>
    <submittedName>
        <fullName evidence="11">ATP-binding cassette domain-containing protein</fullName>
    </submittedName>
</protein>
<keyword evidence="4" id="KW-0547">Nucleotide-binding</keyword>
<keyword evidence="8" id="KW-0046">Antibiotic resistance</keyword>